<evidence type="ECO:0000256" key="1">
    <source>
        <dbReference type="SAM" id="MobiDB-lite"/>
    </source>
</evidence>
<dbReference type="InterPro" id="IPR043899">
    <property type="entry name" value="DUF5789"/>
</dbReference>
<comment type="caution">
    <text evidence="2">The sequence shown here is derived from an EMBL/GenBank/DDBJ whole genome shotgun (WGS) entry which is preliminary data.</text>
</comment>
<feature type="compositionally biased region" description="Polar residues" evidence="1">
    <location>
        <begin position="1"/>
        <end position="16"/>
    </location>
</feature>
<keyword evidence="3" id="KW-1185">Reference proteome</keyword>
<accession>A0ABD5Q8Z1</accession>
<dbReference type="Pfam" id="PF19102">
    <property type="entry name" value="DUF5789"/>
    <property type="match status" value="1"/>
</dbReference>
<dbReference type="RefSeq" id="WP_224829387.1">
    <property type="nucleotide sequence ID" value="NZ_JAIVEF010000039.1"/>
</dbReference>
<feature type="region of interest" description="Disordered" evidence="1">
    <location>
        <begin position="1"/>
        <end position="20"/>
    </location>
</feature>
<gene>
    <name evidence="2" type="ORF">ACFPFO_00145</name>
</gene>
<evidence type="ECO:0000313" key="3">
    <source>
        <dbReference type="Proteomes" id="UP001595925"/>
    </source>
</evidence>
<dbReference type="EMBL" id="JBHSJG010000001">
    <property type="protein sequence ID" value="MFC4986211.1"/>
    <property type="molecule type" value="Genomic_DNA"/>
</dbReference>
<organism evidence="2 3">
    <name type="scientific">Saliphagus infecundisoli</name>
    <dbReference type="NCBI Taxonomy" id="1849069"/>
    <lineage>
        <taxon>Archaea</taxon>
        <taxon>Methanobacteriati</taxon>
        <taxon>Methanobacteriota</taxon>
        <taxon>Stenosarchaea group</taxon>
        <taxon>Halobacteria</taxon>
        <taxon>Halobacteriales</taxon>
        <taxon>Natrialbaceae</taxon>
        <taxon>Saliphagus</taxon>
    </lineage>
</organism>
<proteinExistence type="predicted"/>
<reference evidence="2 3" key="1">
    <citation type="journal article" date="2019" name="Int. J. Syst. Evol. Microbiol.">
        <title>The Global Catalogue of Microorganisms (GCM) 10K type strain sequencing project: providing services to taxonomists for standard genome sequencing and annotation.</title>
        <authorList>
            <consortium name="The Broad Institute Genomics Platform"/>
            <consortium name="The Broad Institute Genome Sequencing Center for Infectious Disease"/>
            <person name="Wu L."/>
            <person name="Ma J."/>
        </authorList>
    </citation>
    <scope>NUCLEOTIDE SEQUENCE [LARGE SCALE GENOMIC DNA]</scope>
    <source>
        <strain evidence="2 3">CGMCC 1.15824</strain>
    </source>
</reference>
<dbReference type="Proteomes" id="UP001595925">
    <property type="component" value="Unassembled WGS sequence"/>
</dbReference>
<evidence type="ECO:0000313" key="2">
    <source>
        <dbReference type="EMBL" id="MFC4986211.1"/>
    </source>
</evidence>
<protein>
    <submittedName>
        <fullName evidence="2">Uncharacterized protein</fullName>
    </submittedName>
</protein>
<dbReference type="AlphaFoldDB" id="A0ABD5Q8Z1"/>
<name>A0ABD5Q8Z1_9EURY</name>
<sequence length="110" mass="12613">MTHSGQDTMRPQQLHDTLQEEFEYPVDHTMVIAQTGDNIVDAPDVTDSETVDEILVSDNDRIYETTGDLVESIYGNLDDSYIGRKYYDDRGANINEGDYEYPHDDQNQSF</sequence>